<comment type="pathway">
    <text evidence="1 6">Carbohydrate biosynthesis; dTDP-L-rhamnose biosynthesis.</text>
</comment>
<keyword evidence="6" id="KW-0560">Oxidoreductase</keyword>
<reference evidence="9" key="1">
    <citation type="journal article" date="2019" name="Int. J. Syst. Evol. Microbiol.">
        <title>The Global Catalogue of Microorganisms (GCM) 10K type strain sequencing project: providing services to taxonomists for standard genome sequencing and annotation.</title>
        <authorList>
            <consortium name="The Broad Institute Genomics Platform"/>
            <consortium name="The Broad Institute Genome Sequencing Center for Infectious Disease"/>
            <person name="Wu L."/>
            <person name="Ma J."/>
        </authorList>
    </citation>
    <scope>NUCLEOTIDE SEQUENCE [LARGE SCALE GENOMIC DNA]</scope>
    <source>
        <strain evidence="9">CGMCC 1.10992</strain>
    </source>
</reference>
<name>A0ABW4XR16_9GAMM</name>
<evidence type="ECO:0000313" key="8">
    <source>
        <dbReference type="EMBL" id="MFD2097986.1"/>
    </source>
</evidence>
<evidence type="ECO:0000256" key="6">
    <source>
        <dbReference type="RuleBase" id="RU364082"/>
    </source>
</evidence>
<accession>A0ABW4XR16</accession>
<comment type="similarity">
    <text evidence="2 6">Belongs to the dTDP-4-dehydrorhamnose reductase family.</text>
</comment>
<keyword evidence="6" id="KW-0521">NADP</keyword>
<protein>
    <recommendedName>
        <fullName evidence="4 6">dTDP-4-dehydrorhamnose reductase</fullName>
        <ecNumber evidence="3 6">1.1.1.133</ecNumber>
    </recommendedName>
</protein>
<evidence type="ECO:0000313" key="9">
    <source>
        <dbReference type="Proteomes" id="UP001597380"/>
    </source>
</evidence>
<evidence type="ECO:0000256" key="1">
    <source>
        <dbReference type="ARBA" id="ARBA00004781"/>
    </source>
</evidence>
<dbReference type="Pfam" id="PF04321">
    <property type="entry name" value="RmlD_sub_bind"/>
    <property type="match status" value="1"/>
</dbReference>
<dbReference type="InterPro" id="IPR036291">
    <property type="entry name" value="NAD(P)-bd_dom_sf"/>
</dbReference>
<dbReference type="PANTHER" id="PTHR10491:SF4">
    <property type="entry name" value="METHIONINE ADENOSYLTRANSFERASE 2 SUBUNIT BETA"/>
    <property type="match status" value="1"/>
</dbReference>
<evidence type="ECO:0000256" key="3">
    <source>
        <dbReference type="ARBA" id="ARBA00012929"/>
    </source>
</evidence>
<dbReference type="Proteomes" id="UP001597380">
    <property type="component" value="Unassembled WGS sequence"/>
</dbReference>
<dbReference type="EC" id="1.1.1.133" evidence="3 6"/>
<feature type="domain" description="RmlD-like substrate binding" evidence="7">
    <location>
        <begin position="1"/>
        <end position="229"/>
    </location>
</feature>
<comment type="function">
    <text evidence="6">Catalyzes the reduction of dTDP-6-deoxy-L-lyxo-4-hexulose to yield dTDP-L-rhamnose.</text>
</comment>
<dbReference type="InterPro" id="IPR029903">
    <property type="entry name" value="RmlD-like-bd"/>
</dbReference>
<evidence type="ECO:0000256" key="4">
    <source>
        <dbReference type="ARBA" id="ARBA00017099"/>
    </source>
</evidence>
<evidence type="ECO:0000256" key="2">
    <source>
        <dbReference type="ARBA" id="ARBA00010944"/>
    </source>
</evidence>
<comment type="caution">
    <text evidence="8">The sequence shown here is derived from an EMBL/GenBank/DDBJ whole genome shotgun (WGS) entry which is preliminary data.</text>
</comment>
<dbReference type="RefSeq" id="WP_345342216.1">
    <property type="nucleotide sequence ID" value="NZ_BAABLI010000034.1"/>
</dbReference>
<comment type="cofactor">
    <cofactor evidence="6">
        <name>Mg(2+)</name>
        <dbReference type="ChEBI" id="CHEBI:18420"/>
    </cofactor>
    <text evidence="6">Binds 1 Mg(2+) ion per monomer.</text>
</comment>
<evidence type="ECO:0000259" key="7">
    <source>
        <dbReference type="Pfam" id="PF04321"/>
    </source>
</evidence>
<dbReference type="InterPro" id="IPR005913">
    <property type="entry name" value="dTDP_dehydrorham_reduct"/>
</dbReference>
<sequence length="263" mass="29609">MKAIVTGANGTLGKHLCSHLRNLGWQVLPWDRHAVEVNNWDQSYQFLQRIKPDAIFHLAIASTSTGMDNEGWRINHDWPLQLADLCRELNIELIFTSTAMVFSDFAIGPFTPNSVPDAPEGYGFEKMRAEEGVRAKLPTAKIVRLGWQIDETPGGNNMLENLCQQAKQGNGTVSASERWYPACSAIKDTVAGLAQAYDLPAGTYMLDSNRQWTFFDVVRAINAKHDMKWNVVANQDFVFDQRMQDPRLPVPSLSERFPLLKSL</sequence>
<keyword evidence="9" id="KW-1185">Reference proteome</keyword>
<organism evidence="8 9">
    <name type="scientific">Corallincola platygyrae</name>
    <dbReference type="NCBI Taxonomy" id="1193278"/>
    <lineage>
        <taxon>Bacteria</taxon>
        <taxon>Pseudomonadati</taxon>
        <taxon>Pseudomonadota</taxon>
        <taxon>Gammaproteobacteria</taxon>
        <taxon>Alteromonadales</taxon>
        <taxon>Psychromonadaceae</taxon>
        <taxon>Corallincola</taxon>
    </lineage>
</organism>
<comment type="catalytic activity">
    <reaction evidence="5 6">
        <text>dTDP-beta-L-rhamnose + NADP(+) = dTDP-4-dehydro-beta-L-rhamnose + NADPH + H(+)</text>
        <dbReference type="Rhea" id="RHEA:21796"/>
        <dbReference type="ChEBI" id="CHEBI:15378"/>
        <dbReference type="ChEBI" id="CHEBI:57510"/>
        <dbReference type="ChEBI" id="CHEBI:57783"/>
        <dbReference type="ChEBI" id="CHEBI:58349"/>
        <dbReference type="ChEBI" id="CHEBI:62830"/>
        <dbReference type="EC" id="1.1.1.133"/>
    </reaction>
</comment>
<gene>
    <name evidence="8" type="ORF">ACFSJ3_18510</name>
</gene>
<dbReference type="PANTHER" id="PTHR10491">
    <property type="entry name" value="DTDP-4-DEHYDRORHAMNOSE REDUCTASE"/>
    <property type="match status" value="1"/>
</dbReference>
<dbReference type="Gene3D" id="3.40.50.720">
    <property type="entry name" value="NAD(P)-binding Rossmann-like Domain"/>
    <property type="match status" value="1"/>
</dbReference>
<proteinExistence type="inferred from homology"/>
<evidence type="ECO:0000256" key="5">
    <source>
        <dbReference type="ARBA" id="ARBA00048200"/>
    </source>
</evidence>
<dbReference type="SUPFAM" id="SSF51735">
    <property type="entry name" value="NAD(P)-binding Rossmann-fold domains"/>
    <property type="match status" value="1"/>
</dbReference>
<dbReference type="EMBL" id="JBHUHT010000031">
    <property type="protein sequence ID" value="MFD2097986.1"/>
    <property type="molecule type" value="Genomic_DNA"/>
</dbReference>